<dbReference type="PANTHER" id="PTHR32071:SF122">
    <property type="entry name" value="SIGMA FACTOR"/>
    <property type="match status" value="1"/>
</dbReference>
<dbReference type="Gene3D" id="1.10.10.60">
    <property type="entry name" value="Homeodomain-like"/>
    <property type="match status" value="1"/>
</dbReference>
<dbReference type="Proteomes" id="UP000466307">
    <property type="component" value="Unassembled WGS sequence"/>
</dbReference>
<keyword evidence="4" id="KW-0238">DNA-binding</keyword>
<dbReference type="InterPro" id="IPR003018">
    <property type="entry name" value="GAF"/>
</dbReference>
<evidence type="ECO:0000313" key="9">
    <source>
        <dbReference type="Proteomes" id="UP000466307"/>
    </source>
</evidence>
<dbReference type="InterPro" id="IPR027417">
    <property type="entry name" value="P-loop_NTPase"/>
</dbReference>
<protein>
    <submittedName>
        <fullName evidence="8">Fis family transcriptional regulator</fullName>
    </submittedName>
</protein>
<keyword evidence="9" id="KW-1185">Reference proteome</keyword>
<proteinExistence type="predicted"/>
<dbReference type="GO" id="GO:0006355">
    <property type="term" value="P:regulation of DNA-templated transcription"/>
    <property type="evidence" value="ECO:0007669"/>
    <property type="project" value="InterPro"/>
</dbReference>
<dbReference type="Gene3D" id="1.10.8.60">
    <property type="match status" value="1"/>
</dbReference>
<evidence type="ECO:0000313" key="8">
    <source>
        <dbReference type="EMBL" id="NDK89752.1"/>
    </source>
</evidence>
<dbReference type="PRINTS" id="PR01590">
    <property type="entry name" value="HTHFIS"/>
</dbReference>
<feature type="region of interest" description="Disordered" evidence="6">
    <location>
        <begin position="324"/>
        <end position="348"/>
    </location>
</feature>
<reference evidence="8 9" key="1">
    <citation type="submission" date="2020-01" db="EMBL/GenBank/DDBJ databases">
        <title>Investigation of new actinobacteria for the biodesulphurisation of diesel fuel.</title>
        <authorList>
            <person name="Athi Narayanan S.M."/>
        </authorList>
    </citation>
    <scope>NUCLEOTIDE SEQUENCE [LARGE SCALE GENOMIC DNA]</scope>
    <source>
        <strain evidence="8 9">213E</strain>
    </source>
</reference>
<evidence type="ECO:0000256" key="3">
    <source>
        <dbReference type="ARBA" id="ARBA00023015"/>
    </source>
</evidence>
<evidence type="ECO:0000256" key="2">
    <source>
        <dbReference type="ARBA" id="ARBA00022840"/>
    </source>
</evidence>
<dbReference type="Pfam" id="PF02954">
    <property type="entry name" value="HTH_8"/>
    <property type="match status" value="1"/>
</dbReference>
<comment type="caution">
    <text evidence="8">The sequence shown here is derived from an EMBL/GenBank/DDBJ whole genome shotgun (WGS) entry which is preliminary data.</text>
</comment>
<dbReference type="InterPro" id="IPR058031">
    <property type="entry name" value="AAA_lid_NorR"/>
</dbReference>
<dbReference type="RefSeq" id="WP_059036680.1">
    <property type="nucleotide sequence ID" value="NZ_JAADZU010000023.1"/>
</dbReference>
<evidence type="ECO:0000259" key="7">
    <source>
        <dbReference type="PROSITE" id="PS50045"/>
    </source>
</evidence>
<dbReference type="InterPro" id="IPR009057">
    <property type="entry name" value="Homeodomain-like_sf"/>
</dbReference>
<accession>A0A7K3LNC1</accession>
<dbReference type="GO" id="GO:0005524">
    <property type="term" value="F:ATP binding"/>
    <property type="evidence" value="ECO:0007669"/>
    <property type="project" value="UniProtKB-KW"/>
</dbReference>
<dbReference type="Pfam" id="PF01590">
    <property type="entry name" value="GAF"/>
    <property type="match status" value="1"/>
</dbReference>
<dbReference type="Gene3D" id="3.30.450.40">
    <property type="match status" value="1"/>
</dbReference>
<dbReference type="AlphaFoldDB" id="A0A7K3LNC1"/>
<evidence type="ECO:0000256" key="5">
    <source>
        <dbReference type="ARBA" id="ARBA00023163"/>
    </source>
</evidence>
<keyword evidence="5" id="KW-0804">Transcription</keyword>
<dbReference type="GO" id="GO:0043565">
    <property type="term" value="F:sequence-specific DNA binding"/>
    <property type="evidence" value="ECO:0007669"/>
    <property type="project" value="InterPro"/>
</dbReference>
<evidence type="ECO:0000256" key="6">
    <source>
        <dbReference type="SAM" id="MobiDB-lite"/>
    </source>
</evidence>
<evidence type="ECO:0000256" key="1">
    <source>
        <dbReference type="ARBA" id="ARBA00022741"/>
    </source>
</evidence>
<feature type="domain" description="Sigma-54 factor interaction" evidence="7">
    <location>
        <begin position="475"/>
        <end position="536"/>
    </location>
</feature>
<keyword evidence="3" id="KW-0805">Transcription regulation</keyword>
<dbReference type="EMBL" id="JAADZU010000023">
    <property type="protein sequence ID" value="NDK89752.1"/>
    <property type="molecule type" value="Genomic_DNA"/>
</dbReference>
<organism evidence="8 9">
    <name type="scientific">Gordonia desulfuricans</name>
    <dbReference type="NCBI Taxonomy" id="89051"/>
    <lineage>
        <taxon>Bacteria</taxon>
        <taxon>Bacillati</taxon>
        <taxon>Actinomycetota</taxon>
        <taxon>Actinomycetes</taxon>
        <taxon>Mycobacteriales</taxon>
        <taxon>Gordoniaceae</taxon>
        <taxon>Gordonia</taxon>
    </lineage>
</organism>
<gene>
    <name evidence="8" type="ORF">GYA93_09200</name>
</gene>
<name>A0A7K3LNC1_9ACTN</name>
<evidence type="ECO:0000256" key="4">
    <source>
        <dbReference type="ARBA" id="ARBA00023125"/>
    </source>
</evidence>
<dbReference type="Pfam" id="PF25601">
    <property type="entry name" value="AAA_lid_14"/>
    <property type="match status" value="1"/>
</dbReference>
<dbReference type="SUPFAM" id="SSF52540">
    <property type="entry name" value="P-loop containing nucleoside triphosphate hydrolases"/>
    <property type="match status" value="1"/>
</dbReference>
<dbReference type="PANTHER" id="PTHR32071">
    <property type="entry name" value="TRANSCRIPTIONAL REGULATORY PROTEIN"/>
    <property type="match status" value="1"/>
</dbReference>
<sequence>MTDLRERQLRIAAARADFLEYGPAGAAGVDDVVAASWERSHDAGVNADRYHVDYHDDIDFDSRLARCAQPVIERLTEDMSDVPVTIALTDAKARIVDRRDCSAAVGRVLDRVDFQRGFCFVESGVGTNGVGTVFEVGAPVRVIGCEHFNQKLIQFACTGAPVFDPVSGRVVGVLDASMLADTWNPLMDALIRSAAGEIGRNLLLDRSQATRALFETYLRADARPHQPVMAVGSGTHGMRGADTTMVNEAARELLSPDQQNTVAEFAQFLMTRSERAARHLTLDDGRRIRLRSTGITCNGDTVGMVLLLDEDEIVIPGSTAPLSIPDISAPESKRERDTRSAATTRSPAWRTARAEAVEAFESGDGLLALGEPGSGRLSLIAEAFREVHGDTPVVVVDAPRLGRGEQVVSPDPTVDGPALLVVRRPDQVGTDTAATLCGMVDDALTAGYRVAVTMGSGDTAADSPAAVLLDRLDRSVTVPPLRLRSADLESIVAQIVKDVSPQRITRLSPKAMRVIASYGWPGNITQLRQALSEALRRRPVGEIQPEDLPGFCRSNTTRTLTTLESAERDAIVAALTEYDGNRVRAAAALGLSRSSLYRKMHSYSISGV</sequence>
<keyword evidence="1" id="KW-0547">Nucleotide-binding</keyword>
<dbReference type="InterPro" id="IPR029016">
    <property type="entry name" value="GAF-like_dom_sf"/>
</dbReference>
<dbReference type="PROSITE" id="PS50045">
    <property type="entry name" value="SIGMA54_INTERACT_4"/>
    <property type="match status" value="1"/>
</dbReference>
<keyword evidence="2" id="KW-0067">ATP-binding</keyword>
<dbReference type="SUPFAM" id="SSF46689">
    <property type="entry name" value="Homeodomain-like"/>
    <property type="match status" value="1"/>
</dbReference>
<dbReference type="InterPro" id="IPR002078">
    <property type="entry name" value="Sigma_54_int"/>
</dbReference>
<dbReference type="InterPro" id="IPR002197">
    <property type="entry name" value="HTH_Fis"/>
</dbReference>